<keyword evidence="4 9" id="KW-0679">Respiratory chain</keyword>
<dbReference type="Proteomes" id="UP000790787">
    <property type="component" value="Chromosome 13"/>
</dbReference>
<dbReference type="GO" id="GO:0045275">
    <property type="term" value="C:respiratory chain complex III"/>
    <property type="evidence" value="ECO:0000318"/>
    <property type="project" value="GO_Central"/>
</dbReference>
<dbReference type="PaxDb" id="4097-A0A1S4C800"/>
<evidence type="ECO:0000256" key="2">
    <source>
        <dbReference type="ARBA" id="ARBA00008554"/>
    </source>
</evidence>
<evidence type="ECO:0000313" key="11">
    <source>
        <dbReference type="RefSeq" id="XP_016497231.1"/>
    </source>
</evidence>
<keyword evidence="5 9" id="KW-0999">Mitochondrion inner membrane</keyword>
<name>A0A1S4C800_TOBAC</name>
<evidence type="ECO:0000256" key="8">
    <source>
        <dbReference type="ARBA" id="ARBA00023136"/>
    </source>
</evidence>
<dbReference type="Gene3D" id="1.10.1090.10">
    <property type="entry name" value="Cytochrome b-c1 complex subunit 7"/>
    <property type="match status" value="1"/>
</dbReference>
<dbReference type="PANTHER" id="PTHR12022:SF0">
    <property type="entry name" value="CYTOCHROME B-C1 COMPLEX SUBUNIT 7"/>
    <property type="match status" value="1"/>
</dbReference>
<evidence type="ECO:0000256" key="9">
    <source>
        <dbReference type="PIRNR" id="PIRNR000022"/>
    </source>
</evidence>
<keyword evidence="7 9" id="KW-0496">Mitochondrion</keyword>
<keyword evidence="6 9" id="KW-0249">Electron transport</keyword>
<dbReference type="GeneID" id="107816074"/>
<dbReference type="SMR" id="A0A1S4C800"/>
<evidence type="ECO:0000256" key="7">
    <source>
        <dbReference type="ARBA" id="ARBA00023128"/>
    </source>
</evidence>
<evidence type="ECO:0000256" key="4">
    <source>
        <dbReference type="ARBA" id="ARBA00022660"/>
    </source>
</evidence>
<dbReference type="GO" id="GO:0006122">
    <property type="term" value="P:mitochondrial electron transport, ubiquinol to cytochrome c"/>
    <property type="evidence" value="ECO:0000318"/>
    <property type="project" value="GO_Central"/>
</dbReference>
<dbReference type="STRING" id="4097.A0A1S4C800"/>
<dbReference type="SUPFAM" id="SSF81524">
    <property type="entry name" value="14 kDa protein of cytochrome bc1 complex (Ubiquinol-cytochrome c reductase)"/>
    <property type="match status" value="1"/>
</dbReference>
<dbReference type="AlphaFoldDB" id="A0A1S4C800"/>
<dbReference type="Pfam" id="PF02271">
    <property type="entry name" value="UCR_14kD"/>
    <property type="match status" value="1"/>
</dbReference>
<dbReference type="OrthoDB" id="425749at2759"/>
<proteinExistence type="inferred from homology"/>
<accession>A0A1S4C800</accession>
<comment type="subcellular location">
    <subcellularLocation>
        <location evidence="1">Mitochondrion inner membrane</location>
        <topology evidence="1">Peripheral membrane protein</topology>
        <orientation evidence="1">Matrix side</orientation>
    </subcellularLocation>
</comment>
<keyword evidence="8 9" id="KW-0472">Membrane</keyword>
<dbReference type="InterPro" id="IPR036544">
    <property type="entry name" value="QCR7_sf"/>
</dbReference>
<dbReference type="InterPro" id="IPR003197">
    <property type="entry name" value="QCR7"/>
</dbReference>
<gene>
    <name evidence="11" type="primary">LOC107816074</name>
</gene>
<dbReference type="FunFam" id="1.10.1090.10:FF:000002">
    <property type="entry name" value="Cytochrome b-c1 complex subunit 7"/>
    <property type="match status" value="1"/>
</dbReference>
<evidence type="ECO:0000256" key="5">
    <source>
        <dbReference type="ARBA" id="ARBA00022792"/>
    </source>
</evidence>
<evidence type="ECO:0000256" key="3">
    <source>
        <dbReference type="ARBA" id="ARBA00022448"/>
    </source>
</evidence>
<sequence length="124" mass="14674">MAAPSWIQSLLNHRKNVLASMHMKCVSTRLRKYGLRFEDLFDPMEDMDIKEALRRLPREVVDARHQRLLRAMDLSMKHQYLPDDLQAKQTPFRSYLHDMISLIKKEKAEREALGALPLYQRTIP</sequence>
<keyword evidence="3 9" id="KW-0813">Transport</keyword>
<reference evidence="11" key="2">
    <citation type="submission" date="2025-08" db="UniProtKB">
        <authorList>
            <consortium name="RefSeq"/>
        </authorList>
    </citation>
    <scope>IDENTIFICATION</scope>
</reference>
<comment type="similarity">
    <text evidence="2 9">Belongs to the UQCRB/QCR7 family.</text>
</comment>
<dbReference type="PIRSF" id="PIRSF000022">
    <property type="entry name" value="Bc1_14K"/>
    <property type="match status" value="1"/>
</dbReference>
<organism evidence="10 11">
    <name type="scientific">Nicotiana tabacum</name>
    <name type="common">Common tobacco</name>
    <dbReference type="NCBI Taxonomy" id="4097"/>
    <lineage>
        <taxon>Eukaryota</taxon>
        <taxon>Viridiplantae</taxon>
        <taxon>Streptophyta</taxon>
        <taxon>Embryophyta</taxon>
        <taxon>Tracheophyta</taxon>
        <taxon>Spermatophyta</taxon>
        <taxon>Magnoliopsida</taxon>
        <taxon>eudicotyledons</taxon>
        <taxon>Gunneridae</taxon>
        <taxon>Pentapetalae</taxon>
        <taxon>asterids</taxon>
        <taxon>lamiids</taxon>
        <taxon>Solanales</taxon>
        <taxon>Solanaceae</taxon>
        <taxon>Nicotianoideae</taxon>
        <taxon>Nicotianeae</taxon>
        <taxon>Nicotiana</taxon>
    </lineage>
</organism>
<dbReference type="GO" id="GO:0005743">
    <property type="term" value="C:mitochondrial inner membrane"/>
    <property type="evidence" value="ECO:0007669"/>
    <property type="project" value="UniProtKB-SubCell"/>
</dbReference>
<protein>
    <recommendedName>
        <fullName evidence="9">Cytochrome b-c1 complex subunit 7</fullName>
    </recommendedName>
</protein>
<dbReference type="PANTHER" id="PTHR12022">
    <property type="entry name" value="UBIQUINOL-CYTOCHROME C REDUCTASE COMPLEX 14 KD PROTEIN"/>
    <property type="match status" value="1"/>
</dbReference>
<keyword evidence="10" id="KW-1185">Reference proteome</keyword>
<evidence type="ECO:0000256" key="1">
    <source>
        <dbReference type="ARBA" id="ARBA00004443"/>
    </source>
</evidence>
<evidence type="ECO:0000256" key="6">
    <source>
        <dbReference type="ARBA" id="ARBA00022982"/>
    </source>
</evidence>
<comment type="function">
    <text evidence="9">Component of the ubiquinol-cytochrome c oxidoreductase, a multisubunit transmembrane complex that is part of the mitochondrial electron transport chain which drives oxidative phosphorylation.</text>
</comment>
<dbReference type="KEGG" id="nta:107816074"/>
<evidence type="ECO:0000313" key="10">
    <source>
        <dbReference type="Proteomes" id="UP000790787"/>
    </source>
</evidence>
<reference evidence="10" key="1">
    <citation type="journal article" date="2014" name="Nat. Commun.">
        <title>The tobacco genome sequence and its comparison with those of tomato and potato.</title>
        <authorList>
            <person name="Sierro N."/>
            <person name="Battey J.N."/>
            <person name="Ouadi S."/>
            <person name="Bakaher N."/>
            <person name="Bovet L."/>
            <person name="Willig A."/>
            <person name="Goepfert S."/>
            <person name="Peitsch M.C."/>
            <person name="Ivanov N.V."/>
        </authorList>
    </citation>
    <scope>NUCLEOTIDE SEQUENCE [LARGE SCALE GENOMIC DNA]</scope>
</reference>
<dbReference type="RefSeq" id="XP_016497231.1">
    <property type="nucleotide sequence ID" value="XM_016641745.1"/>
</dbReference>